<keyword evidence="2" id="KW-1185">Reference proteome</keyword>
<dbReference type="Proteomes" id="UP000290572">
    <property type="component" value="Unassembled WGS sequence"/>
</dbReference>
<reference evidence="1 2" key="1">
    <citation type="submission" date="2018-03" db="EMBL/GenBank/DDBJ databases">
        <title>Draft genome sequence of Rohu Carp (Labeo rohita).</title>
        <authorList>
            <person name="Das P."/>
            <person name="Kushwaha B."/>
            <person name="Joshi C.G."/>
            <person name="Kumar D."/>
            <person name="Nagpure N.S."/>
            <person name="Sahoo L."/>
            <person name="Das S.P."/>
            <person name="Bit A."/>
            <person name="Patnaik S."/>
            <person name="Meher P.K."/>
            <person name="Jayasankar P."/>
            <person name="Koringa P.G."/>
            <person name="Patel N.V."/>
            <person name="Hinsu A.T."/>
            <person name="Kumar R."/>
            <person name="Pandey M."/>
            <person name="Agarwal S."/>
            <person name="Srivastava S."/>
            <person name="Singh M."/>
            <person name="Iquebal M.A."/>
            <person name="Jaiswal S."/>
            <person name="Angadi U.B."/>
            <person name="Kumar N."/>
            <person name="Raza M."/>
            <person name="Shah T.M."/>
            <person name="Rai A."/>
            <person name="Jena J.K."/>
        </authorList>
    </citation>
    <scope>NUCLEOTIDE SEQUENCE [LARGE SCALE GENOMIC DNA]</scope>
    <source>
        <strain evidence="1">DASCIFA01</strain>
        <tissue evidence="1">Testis</tissue>
    </source>
</reference>
<name>A0A498MEL8_LABRO</name>
<dbReference type="Gene3D" id="3.30.70.1820">
    <property type="entry name" value="L1 transposable element, RRM domain"/>
    <property type="match status" value="1"/>
</dbReference>
<dbReference type="EMBL" id="QBIY01012660">
    <property type="protein sequence ID" value="RXN19649.1"/>
    <property type="molecule type" value="Genomic_DNA"/>
</dbReference>
<evidence type="ECO:0000313" key="1">
    <source>
        <dbReference type="EMBL" id="RXN19649.1"/>
    </source>
</evidence>
<dbReference type="STRING" id="84645.A0A498MEL8"/>
<dbReference type="PANTHER" id="PTHR11505">
    <property type="entry name" value="L1 TRANSPOSABLE ELEMENT-RELATED"/>
    <property type="match status" value="1"/>
</dbReference>
<comment type="caution">
    <text evidence="1">The sequence shown here is derived from an EMBL/GenBank/DDBJ whole genome shotgun (WGS) entry which is preliminary data.</text>
</comment>
<proteinExistence type="predicted"/>
<dbReference type="AlphaFoldDB" id="A0A498MEL8"/>
<dbReference type="Gene3D" id="3.30.250.20">
    <property type="entry name" value="L1 transposable element, C-terminal domain"/>
    <property type="match status" value="1"/>
</dbReference>
<sequence length="229" mass="25841">MESLGKSLANITTNVDNLQGSLHKTKKDTNLCLSQIEQMQRKCTDLEDRSCHNNVRLVNLPTGIEGDDPVGFLQKMIPKWIPDLSARPCPIEIDRAHRVYSNSNSSKPRSMIFRLLRYPDRQAILQGARKAKPTLPGGTTLEFYADYSPETAQRRKAFSAVRAKLHQKGAETFLMYPAPLRVTYKGQKHLFESPEDGDKYIEGLDGVTIPTARRSLNLQFQVPVEEEAV</sequence>
<organism evidence="1 2">
    <name type="scientific">Labeo rohita</name>
    <name type="common">Indian major carp</name>
    <name type="synonym">Cyprinus rohita</name>
    <dbReference type="NCBI Taxonomy" id="84645"/>
    <lineage>
        <taxon>Eukaryota</taxon>
        <taxon>Metazoa</taxon>
        <taxon>Chordata</taxon>
        <taxon>Craniata</taxon>
        <taxon>Vertebrata</taxon>
        <taxon>Euteleostomi</taxon>
        <taxon>Actinopterygii</taxon>
        <taxon>Neopterygii</taxon>
        <taxon>Teleostei</taxon>
        <taxon>Ostariophysi</taxon>
        <taxon>Cypriniformes</taxon>
        <taxon>Cyprinidae</taxon>
        <taxon>Labeoninae</taxon>
        <taxon>Labeonini</taxon>
        <taxon>Labeo</taxon>
    </lineage>
</organism>
<dbReference type="InterPro" id="IPR042566">
    <property type="entry name" value="L1_C"/>
</dbReference>
<gene>
    <name evidence="1" type="ORF">ROHU_025522</name>
</gene>
<accession>A0A498MEL8</accession>
<protein>
    <submittedName>
        <fullName evidence="1">LINE-1 type transposase domain-containing 1</fullName>
    </submittedName>
</protein>
<dbReference type="InterPro" id="IPR004244">
    <property type="entry name" value="Transposase_22"/>
</dbReference>
<evidence type="ECO:0000313" key="2">
    <source>
        <dbReference type="Proteomes" id="UP000290572"/>
    </source>
</evidence>